<dbReference type="Gene3D" id="3.90.550.10">
    <property type="entry name" value="Spore Coat Polysaccharide Biosynthesis Protein SpsA, Chain A"/>
    <property type="match status" value="1"/>
</dbReference>
<protein>
    <submittedName>
        <fullName evidence="2">UDP-Glc:alpha-D-GlcNAc-diphosphoundecaprenol beta-1,3-glucosyltransferase WfgD</fullName>
        <ecNumber evidence="2">2.4.1.305</ecNumber>
    </submittedName>
</protein>
<reference evidence="2 3" key="1">
    <citation type="submission" date="2017-05" db="EMBL/GenBank/DDBJ databases">
        <title>Genome Sequence of Loktanella vestfoldensis Strain SMR4r Isolated from a Culture of the Diatom Skeletonema marinoi.</title>
        <authorList>
            <person name="Topel M."/>
            <person name="Pinder M.I.M."/>
            <person name="Johansson O.N."/>
            <person name="Kourtchenko O."/>
            <person name="Godhe A."/>
            <person name="Clarke A.K."/>
        </authorList>
    </citation>
    <scope>NUCLEOTIDE SEQUENCE [LARGE SCALE GENOMIC DNA]</scope>
    <source>
        <strain evidence="2 3">SMR4r</strain>
    </source>
</reference>
<dbReference type="GO" id="GO:0016757">
    <property type="term" value="F:glycosyltransferase activity"/>
    <property type="evidence" value="ECO:0007669"/>
    <property type="project" value="UniProtKB-KW"/>
</dbReference>
<dbReference type="SUPFAM" id="SSF53448">
    <property type="entry name" value="Nucleotide-diphospho-sugar transferases"/>
    <property type="match status" value="1"/>
</dbReference>
<keyword evidence="2" id="KW-0328">Glycosyltransferase</keyword>
<dbReference type="Pfam" id="PF00535">
    <property type="entry name" value="Glycos_transf_2"/>
    <property type="match status" value="1"/>
</dbReference>
<sequence>MMVSIIIPTYNRSALLQRAVASALTACPQDGEVIVIDDRSDTAETALRDITDPRLRITTNTGDKGAAGARNHGIAHACGEIVMFLDDDDVMVADYPARVIAAARESVADWGFARRAEIAWIGQALETARPIQTPDIATGMVPDNVPILTRLPAFSQGFWIRREVFDDLGPIFADQTLDEDSDYCLRLYGHGHRAWFESEPGCIYSQNYTVRENTAPQLTRGAAKRIESECHLRTFQRNQKYFGTRSPERWALIRRCLRFAAYHDVSETPPELLAGLKPLDWRVCAWLFWQMKRRGKNIHQRRVARKLARS</sequence>
<dbReference type="InterPro" id="IPR050834">
    <property type="entry name" value="Glycosyltransf_2"/>
</dbReference>
<dbReference type="EMBL" id="CP021431">
    <property type="protein sequence ID" value="ARU02580.1"/>
    <property type="molecule type" value="Genomic_DNA"/>
</dbReference>
<gene>
    <name evidence="2" type="primary">wfgD</name>
    <name evidence="2" type="ORF">LOKVESSMR4R_03307</name>
</gene>
<dbReference type="OrthoDB" id="5291101at2"/>
<organism evidence="2 3">
    <name type="scientific">Yoonia vestfoldensis</name>
    <dbReference type="NCBI Taxonomy" id="245188"/>
    <lineage>
        <taxon>Bacteria</taxon>
        <taxon>Pseudomonadati</taxon>
        <taxon>Pseudomonadota</taxon>
        <taxon>Alphaproteobacteria</taxon>
        <taxon>Rhodobacterales</taxon>
        <taxon>Paracoccaceae</taxon>
        <taxon>Yoonia</taxon>
    </lineage>
</organism>
<dbReference type="AlphaFoldDB" id="A0A1Y0EGL1"/>
<evidence type="ECO:0000313" key="3">
    <source>
        <dbReference type="Proteomes" id="UP000195273"/>
    </source>
</evidence>
<keyword evidence="2" id="KW-0808">Transferase</keyword>
<dbReference type="PANTHER" id="PTHR43685">
    <property type="entry name" value="GLYCOSYLTRANSFERASE"/>
    <property type="match status" value="1"/>
</dbReference>
<dbReference type="InterPro" id="IPR001173">
    <property type="entry name" value="Glyco_trans_2-like"/>
</dbReference>
<dbReference type="CDD" id="cd00761">
    <property type="entry name" value="Glyco_tranf_GTA_type"/>
    <property type="match status" value="1"/>
</dbReference>
<evidence type="ECO:0000259" key="1">
    <source>
        <dbReference type="Pfam" id="PF00535"/>
    </source>
</evidence>
<dbReference type="InterPro" id="IPR029044">
    <property type="entry name" value="Nucleotide-diphossugar_trans"/>
</dbReference>
<dbReference type="Proteomes" id="UP000195273">
    <property type="component" value="Chromosome"/>
</dbReference>
<dbReference type="EC" id="2.4.1.305" evidence="2"/>
<dbReference type="PANTHER" id="PTHR43685:SF2">
    <property type="entry name" value="GLYCOSYLTRANSFERASE 2-LIKE DOMAIN-CONTAINING PROTEIN"/>
    <property type="match status" value="1"/>
</dbReference>
<proteinExistence type="predicted"/>
<accession>A0A1Y0EGL1</accession>
<feature type="domain" description="Glycosyltransferase 2-like" evidence="1">
    <location>
        <begin position="4"/>
        <end position="107"/>
    </location>
</feature>
<evidence type="ECO:0000313" key="2">
    <source>
        <dbReference type="EMBL" id="ARU02580.1"/>
    </source>
</evidence>
<dbReference type="RefSeq" id="WP_087210779.1">
    <property type="nucleotide sequence ID" value="NZ_CP021431.1"/>
</dbReference>
<keyword evidence="3" id="KW-1185">Reference proteome</keyword>
<dbReference type="KEGG" id="lvs:LOKVESSMR4R_03307"/>
<name>A0A1Y0EGL1_9RHOB</name>